<reference evidence="1 2" key="1">
    <citation type="submission" date="2017-10" db="EMBL/GenBank/DDBJ databases">
        <title>Resolving the taxonomy of Roseburia spp., Eubacterium rectale and Agathobacter spp. through phylogenomic analysis.</title>
        <authorList>
            <person name="Sheridan P.O."/>
            <person name="Walker A.W."/>
            <person name="Duncan S.H."/>
            <person name="Scott K.P."/>
            <person name="Toole P.W.O."/>
            <person name="Luis P."/>
            <person name="Flint H.J."/>
        </authorList>
    </citation>
    <scope>NUCLEOTIDE SEQUENCE [LARGE SCALE GENOMIC DNA]</scope>
    <source>
        <strain evidence="1 2">JK623</strain>
    </source>
</reference>
<protein>
    <submittedName>
        <fullName evidence="1">DUF4250 domain-containing protein</fullName>
    </submittedName>
</protein>
<comment type="caution">
    <text evidence="1">The sequence shown here is derived from an EMBL/GenBank/DDBJ whole genome shotgun (WGS) entry which is preliminary data.</text>
</comment>
<proteinExistence type="predicted"/>
<dbReference type="EMBL" id="PDYG01000074">
    <property type="protein sequence ID" value="PHU37186.1"/>
    <property type="molecule type" value="Genomic_DNA"/>
</dbReference>
<name>A0A2G3E1M4_9FIRM</name>
<dbReference type="InterPro" id="IPR025346">
    <property type="entry name" value="DUF4250"/>
</dbReference>
<evidence type="ECO:0000313" key="2">
    <source>
        <dbReference type="Proteomes" id="UP000224563"/>
    </source>
</evidence>
<accession>A0A2G3E1M4</accession>
<evidence type="ECO:0000313" key="1">
    <source>
        <dbReference type="EMBL" id="PHU37186.1"/>
    </source>
</evidence>
<keyword evidence="2" id="KW-1185">Reference proteome</keyword>
<dbReference type="RefSeq" id="WP_099386472.1">
    <property type="nucleotide sequence ID" value="NZ_JANSWH010000072.1"/>
</dbReference>
<dbReference type="Pfam" id="PF14056">
    <property type="entry name" value="DUF4250"/>
    <property type="match status" value="1"/>
</dbReference>
<sequence length="58" mass="6902">MNLPKDPIMLLSAVNMQLRDHYETLEEFVKANDLSQEELCERLKAVGYEYQPEINQFR</sequence>
<reference evidence="1 2" key="2">
    <citation type="submission" date="2017-10" db="EMBL/GenBank/DDBJ databases">
        <authorList>
            <person name="Banno H."/>
            <person name="Chua N.-H."/>
        </authorList>
    </citation>
    <scope>NUCLEOTIDE SEQUENCE [LARGE SCALE GENOMIC DNA]</scope>
    <source>
        <strain evidence="1 2">JK623</strain>
    </source>
</reference>
<dbReference type="AlphaFoldDB" id="A0A2G3E1M4"/>
<gene>
    <name evidence="1" type="ORF">CSX02_09265</name>
</gene>
<organism evidence="1 2">
    <name type="scientific">Agathobacter ruminis</name>
    <dbReference type="NCBI Taxonomy" id="1712665"/>
    <lineage>
        <taxon>Bacteria</taxon>
        <taxon>Bacillati</taxon>
        <taxon>Bacillota</taxon>
        <taxon>Clostridia</taxon>
        <taxon>Lachnospirales</taxon>
        <taxon>Lachnospiraceae</taxon>
        <taxon>Agathobacter</taxon>
    </lineage>
</organism>
<dbReference type="Proteomes" id="UP000224563">
    <property type="component" value="Unassembled WGS sequence"/>
</dbReference>